<dbReference type="EMBL" id="OD000247">
    <property type="protein sequence ID" value="CAD7396614.1"/>
    <property type="molecule type" value="Genomic_DNA"/>
</dbReference>
<dbReference type="AlphaFoldDB" id="A0A7R9CIV7"/>
<organism evidence="1">
    <name type="scientific">Timema poppense</name>
    <name type="common">Walking stick</name>
    <dbReference type="NCBI Taxonomy" id="170557"/>
    <lineage>
        <taxon>Eukaryota</taxon>
        <taxon>Metazoa</taxon>
        <taxon>Ecdysozoa</taxon>
        <taxon>Arthropoda</taxon>
        <taxon>Hexapoda</taxon>
        <taxon>Insecta</taxon>
        <taxon>Pterygota</taxon>
        <taxon>Neoptera</taxon>
        <taxon>Polyneoptera</taxon>
        <taxon>Phasmatodea</taxon>
        <taxon>Timematodea</taxon>
        <taxon>Timematoidea</taxon>
        <taxon>Timematidae</taxon>
        <taxon>Timema</taxon>
    </lineage>
</organism>
<protein>
    <submittedName>
        <fullName evidence="1">Uncharacterized protein</fullName>
    </submittedName>
</protein>
<reference evidence="1" key="1">
    <citation type="submission" date="2020-11" db="EMBL/GenBank/DDBJ databases">
        <authorList>
            <person name="Tran Van P."/>
        </authorList>
    </citation>
    <scope>NUCLEOTIDE SEQUENCE</scope>
</reference>
<proteinExistence type="predicted"/>
<name>A0A7R9CIV7_TIMPO</name>
<gene>
    <name evidence="1" type="ORF">TPSB3V08_LOCUS743</name>
</gene>
<evidence type="ECO:0000313" key="1">
    <source>
        <dbReference type="EMBL" id="CAD7396614.1"/>
    </source>
</evidence>
<sequence length="112" mass="12245">MMYYFLSTVADVSANPYINASAIYFAPNSSYSPSYRGFFNKTMPLFAPRTFRCDLDRMDLRSFESGEVSGVLLMSPALVFSLTIGGRALSFSLPLGSGVSPFTSSNHLGKTE</sequence>
<accession>A0A7R9CIV7</accession>